<evidence type="ECO:0000256" key="7">
    <source>
        <dbReference type="HAMAP-Rule" id="MF_01147"/>
    </source>
</evidence>
<comment type="pathway">
    <text evidence="7">Protein modification; lipoprotein biosynthesis (diacylglyceryl transfer).</text>
</comment>
<comment type="subcellular location">
    <subcellularLocation>
        <location evidence="7">Cell membrane</location>
        <topology evidence="7">Multi-pass membrane protein</topology>
    </subcellularLocation>
</comment>
<keyword evidence="5 7" id="KW-1133">Transmembrane helix</keyword>
<comment type="caution">
    <text evidence="8">The sequence shown here is derived from an EMBL/GenBank/DDBJ whole genome shotgun (WGS) entry which is preliminary data.</text>
</comment>
<gene>
    <name evidence="7 8" type="primary">lgt</name>
    <name evidence="8" type="ORF">ACFO3G_05260</name>
</gene>
<name>A0ABV9K8P1_9PORP</name>
<evidence type="ECO:0000313" key="9">
    <source>
        <dbReference type="Proteomes" id="UP001596020"/>
    </source>
</evidence>
<comment type="catalytic activity">
    <reaction evidence="7">
        <text>L-cysteinyl-[prolipoprotein] + a 1,2-diacyl-sn-glycero-3-phospho-(1'-sn-glycerol) = an S-1,2-diacyl-sn-glyceryl-L-cysteinyl-[prolipoprotein] + sn-glycerol 1-phosphate + H(+)</text>
        <dbReference type="Rhea" id="RHEA:56712"/>
        <dbReference type="Rhea" id="RHEA-COMP:14679"/>
        <dbReference type="Rhea" id="RHEA-COMP:14680"/>
        <dbReference type="ChEBI" id="CHEBI:15378"/>
        <dbReference type="ChEBI" id="CHEBI:29950"/>
        <dbReference type="ChEBI" id="CHEBI:57685"/>
        <dbReference type="ChEBI" id="CHEBI:64716"/>
        <dbReference type="ChEBI" id="CHEBI:140658"/>
        <dbReference type="EC" id="2.5.1.145"/>
    </reaction>
</comment>
<comment type="function">
    <text evidence="7">Catalyzes the transfer of the diacylglyceryl group from phosphatidylglycerol to the sulfhydryl group of the N-terminal cysteine of a prolipoprotein, the first step in the formation of mature lipoproteins.</text>
</comment>
<keyword evidence="2 7" id="KW-1003">Cell membrane</keyword>
<protein>
    <recommendedName>
        <fullName evidence="7">Phosphatidylglycerol--prolipoprotein diacylglyceryl transferase</fullName>
        <ecNumber evidence="7">2.5.1.145</ecNumber>
    </recommendedName>
</protein>
<dbReference type="Proteomes" id="UP001596020">
    <property type="component" value="Unassembled WGS sequence"/>
</dbReference>
<sequence length="309" mass="35337">MINWNVDPNIFTIFGKEIRWYGVLFAIGLVIFGPMIEERIWKKEHLPEKWIQKMAIYVFLCTVIGARLGHVLFYDPAYYFANPIKILAIHEGGLASHGGALGLLFGMWLYSRNVTHKGWLWGLDRLAVPVGLVAAMIRMGNLMNSEIFGRATTMPWGFRFLRSNEYWKFIVGQSSDVSQLIAKNGGISEMQKMHPDIYNQVINTLPAAHPTQIYEAIIYLVIFGLCMWLYFKRNITAKYNGMIVGIFLIGVFGSRFFVEMLKLVQEPWEIDLVNKIGLNMGQVLSIPLVILGIYFVYNAVTKAKEQLIK</sequence>
<evidence type="ECO:0000256" key="2">
    <source>
        <dbReference type="ARBA" id="ARBA00022475"/>
    </source>
</evidence>
<evidence type="ECO:0000256" key="5">
    <source>
        <dbReference type="ARBA" id="ARBA00022989"/>
    </source>
</evidence>
<evidence type="ECO:0000256" key="4">
    <source>
        <dbReference type="ARBA" id="ARBA00022692"/>
    </source>
</evidence>
<dbReference type="HAMAP" id="MF_01147">
    <property type="entry name" value="Lgt"/>
    <property type="match status" value="1"/>
</dbReference>
<dbReference type="EC" id="2.5.1.145" evidence="7"/>
<feature type="binding site" evidence="7">
    <location>
        <position position="138"/>
    </location>
    <ligand>
        <name>a 1,2-diacyl-sn-glycero-3-phospho-(1'-sn-glycerol)</name>
        <dbReference type="ChEBI" id="CHEBI:64716"/>
    </ligand>
</feature>
<feature type="transmembrane region" description="Helical" evidence="7">
    <location>
        <begin position="56"/>
        <end position="74"/>
    </location>
</feature>
<dbReference type="NCBIfam" id="TIGR00544">
    <property type="entry name" value="lgt"/>
    <property type="match status" value="1"/>
</dbReference>
<feature type="transmembrane region" description="Helical" evidence="7">
    <location>
        <begin position="18"/>
        <end position="36"/>
    </location>
</feature>
<evidence type="ECO:0000313" key="8">
    <source>
        <dbReference type="EMBL" id="MFC4666006.1"/>
    </source>
</evidence>
<dbReference type="GO" id="GO:0008961">
    <property type="term" value="F:phosphatidylglycerol-prolipoprotein diacylglyceryl transferase activity"/>
    <property type="evidence" value="ECO:0007669"/>
    <property type="project" value="UniProtKB-EC"/>
</dbReference>
<dbReference type="EMBL" id="JBHSGO010000165">
    <property type="protein sequence ID" value="MFC4666006.1"/>
    <property type="molecule type" value="Genomic_DNA"/>
</dbReference>
<feature type="transmembrane region" description="Helical" evidence="7">
    <location>
        <begin position="94"/>
        <end position="111"/>
    </location>
</feature>
<reference evidence="9" key="1">
    <citation type="journal article" date="2019" name="Int. J. Syst. Evol. Microbiol.">
        <title>The Global Catalogue of Microorganisms (GCM) 10K type strain sequencing project: providing services to taxonomists for standard genome sequencing and annotation.</title>
        <authorList>
            <consortium name="The Broad Institute Genomics Platform"/>
            <consortium name="The Broad Institute Genome Sequencing Center for Infectious Disease"/>
            <person name="Wu L."/>
            <person name="Ma J."/>
        </authorList>
    </citation>
    <scope>NUCLEOTIDE SEQUENCE [LARGE SCALE GENOMIC DNA]</scope>
    <source>
        <strain evidence="9">CGMCC 4.7357</strain>
    </source>
</reference>
<feature type="transmembrane region" description="Helical" evidence="7">
    <location>
        <begin position="213"/>
        <end position="231"/>
    </location>
</feature>
<dbReference type="RefSeq" id="WP_380078650.1">
    <property type="nucleotide sequence ID" value="NZ_JBHSGO010000165.1"/>
</dbReference>
<dbReference type="InterPro" id="IPR001640">
    <property type="entry name" value="Lgt"/>
</dbReference>
<evidence type="ECO:0000256" key="3">
    <source>
        <dbReference type="ARBA" id="ARBA00022679"/>
    </source>
</evidence>
<dbReference type="PANTHER" id="PTHR30589">
    <property type="entry name" value="PROLIPOPROTEIN DIACYLGLYCERYL TRANSFERASE"/>
    <property type="match status" value="1"/>
</dbReference>
<keyword evidence="9" id="KW-1185">Reference proteome</keyword>
<feature type="transmembrane region" description="Helical" evidence="7">
    <location>
        <begin position="278"/>
        <end position="300"/>
    </location>
</feature>
<keyword evidence="6 7" id="KW-0472">Membrane</keyword>
<organism evidence="8 9">
    <name type="scientific">Falsiporphyromonas endometrii</name>
    <dbReference type="NCBI Taxonomy" id="1387297"/>
    <lineage>
        <taxon>Bacteria</taxon>
        <taxon>Pseudomonadati</taxon>
        <taxon>Bacteroidota</taxon>
        <taxon>Bacteroidia</taxon>
        <taxon>Bacteroidales</taxon>
        <taxon>Porphyromonadaceae</taxon>
        <taxon>Falsiporphyromonas</taxon>
    </lineage>
</organism>
<feature type="transmembrane region" description="Helical" evidence="7">
    <location>
        <begin position="238"/>
        <end position="258"/>
    </location>
</feature>
<comment type="similarity">
    <text evidence="1 7">Belongs to the Lgt family.</text>
</comment>
<dbReference type="Pfam" id="PF01790">
    <property type="entry name" value="LGT"/>
    <property type="match status" value="1"/>
</dbReference>
<keyword evidence="4 7" id="KW-0812">Transmembrane</keyword>
<evidence type="ECO:0000256" key="1">
    <source>
        <dbReference type="ARBA" id="ARBA00007150"/>
    </source>
</evidence>
<dbReference type="PANTHER" id="PTHR30589:SF0">
    <property type="entry name" value="PHOSPHATIDYLGLYCEROL--PROLIPOPROTEIN DIACYLGLYCERYL TRANSFERASE"/>
    <property type="match status" value="1"/>
</dbReference>
<proteinExistence type="inferred from homology"/>
<accession>A0ABV9K8P1</accession>
<evidence type="ECO:0000256" key="6">
    <source>
        <dbReference type="ARBA" id="ARBA00023136"/>
    </source>
</evidence>
<feature type="transmembrane region" description="Helical" evidence="7">
    <location>
        <begin position="118"/>
        <end position="137"/>
    </location>
</feature>
<keyword evidence="3 7" id="KW-0808">Transferase</keyword>